<reference evidence="3 4" key="1">
    <citation type="submission" date="2019-12" db="EMBL/GenBank/DDBJ databases">
        <title>Nitratireductor arenosus sp. nov., Isolated from sea sand, Jeju island, South Korea.</title>
        <authorList>
            <person name="Kim W."/>
        </authorList>
    </citation>
    <scope>NUCLEOTIDE SEQUENCE [LARGE SCALE GENOMIC DNA]</scope>
    <source>
        <strain evidence="3 4">CAU 1489</strain>
    </source>
</reference>
<dbReference type="EMBL" id="WPHG01000004">
    <property type="protein sequence ID" value="MVA98869.1"/>
    <property type="molecule type" value="Genomic_DNA"/>
</dbReference>
<evidence type="ECO:0000259" key="2">
    <source>
        <dbReference type="Pfam" id="PF10073"/>
    </source>
</evidence>
<evidence type="ECO:0000313" key="4">
    <source>
        <dbReference type="Proteomes" id="UP000463224"/>
    </source>
</evidence>
<feature type="compositionally biased region" description="Low complexity" evidence="1">
    <location>
        <begin position="152"/>
        <end position="175"/>
    </location>
</feature>
<proteinExistence type="predicted"/>
<comment type="caution">
    <text evidence="3">The sequence shown here is derived from an EMBL/GenBank/DDBJ whole genome shotgun (WGS) entry which is preliminary data.</text>
</comment>
<sequence length="229" mass="24322">MNADQFAQRQFKAFIDRVLRCRETEDAAKEDTKAVYAEMKAAGYDKAAAGALVREIRDADKNPEKFRDRNDMLDLYRDAYERASGMGDGSHAYARAGNGSTATQDRSAVDHDPATGEITESENPRPVPTVDEEKAGEAVSHSPASPAETNSAHEPQSSPASAEADAPSPAPGASATISDDEIPDFVKKPFAKPARPLRPHCLNPGLCAGTGSKHCHSCTKALGEAGEPA</sequence>
<organism evidence="3 4">
    <name type="scientific">Nitratireductor arenosus</name>
    <dbReference type="NCBI Taxonomy" id="2682096"/>
    <lineage>
        <taxon>Bacteria</taxon>
        <taxon>Pseudomonadati</taxon>
        <taxon>Pseudomonadota</taxon>
        <taxon>Alphaproteobacteria</taxon>
        <taxon>Hyphomicrobiales</taxon>
        <taxon>Phyllobacteriaceae</taxon>
        <taxon>Nitratireductor</taxon>
    </lineage>
</organism>
<feature type="region of interest" description="Disordered" evidence="1">
    <location>
        <begin position="83"/>
        <end position="201"/>
    </location>
</feature>
<feature type="domain" description="GapR-like DNA-binding" evidence="2">
    <location>
        <begin position="8"/>
        <end position="79"/>
    </location>
</feature>
<dbReference type="Proteomes" id="UP000463224">
    <property type="component" value="Unassembled WGS sequence"/>
</dbReference>
<name>A0A844QMM9_9HYPH</name>
<gene>
    <name evidence="3" type="ORF">GN330_16600</name>
</gene>
<evidence type="ECO:0000313" key="3">
    <source>
        <dbReference type="EMBL" id="MVA98869.1"/>
    </source>
</evidence>
<dbReference type="AlphaFoldDB" id="A0A844QMM9"/>
<evidence type="ECO:0000256" key="1">
    <source>
        <dbReference type="SAM" id="MobiDB-lite"/>
    </source>
</evidence>
<protein>
    <submittedName>
        <fullName evidence="3">DUF2312 domain-containing protein</fullName>
    </submittedName>
</protein>
<dbReference type="Pfam" id="PF10073">
    <property type="entry name" value="GapR_DNA-bd"/>
    <property type="match status" value="1"/>
</dbReference>
<dbReference type="InterPro" id="IPR046367">
    <property type="entry name" value="GapR-like_DNA-bd"/>
</dbReference>
<dbReference type="GO" id="GO:0003677">
    <property type="term" value="F:DNA binding"/>
    <property type="evidence" value="ECO:0007669"/>
    <property type="project" value="InterPro"/>
</dbReference>
<accession>A0A844QMM9</accession>
<dbReference type="RefSeq" id="WP_156713846.1">
    <property type="nucleotide sequence ID" value="NZ_WPHG01000004.1"/>
</dbReference>
<keyword evidence="4" id="KW-1185">Reference proteome</keyword>